<evidence type="ECO:0008006" key="3">
    <source>
        <dbReference type="Google" id="ProtNLM"/>
    </source>
</evidence>
<dbReference type="Proteomes" id="UP001146120">
    <property type="component" value="Unassembled WGS sequence"/>
</dbReference>
<reference evidence="1" key="1">
    <citation type="submission" date="2022-11" db="EMBL/GenBank/DDBJ databases">
        <authorList>
            <person name="Morgan W.R."/>
            <person name="Tartar A."/>
        </authorList>
    </citation>
    <scope>NUCLEOTIDE SEQUENCE</scope>
    <source>
        <strain evidence="1">ARSEF 373</strain>
    </source>
</reference>
<sequence>MGNGMSNDIEIFAEGEIEQEFKRRGGAGEIGLKELVVKGYNDVIKTVIRPPRASYDDAVALGPEQQLVGGQSEQVARRKDFHVLNDRGLKLMCSHWQLFANEDATAPEATPCLLYLHSNLGSRVDSERVRALALERGISVFAFDFSGSGNSDGVYVTMGWNESKDLHFILEHLERDTSVQNICIYAHSMGTFPAIVNVACRSPLMETALKEQRDILPAYFRYGASDLTKPIKGLVLDGGYSTMAQLIEELMHSVQKEGFKVPIPVMKLACKVVRQSIKKRAEVDLNLLKPVEFVPACAVPACFISGKEDRYVQTHHSRALANAYGGPAIVLEVEGDHYGLRSADIYREAVDFLFGSLRSVILPPHTCHLQV</sequence>
<dbReference type="PANTHER" id="PTHR43358:SF4">
    <property type="entry name" value="ALPHA_BETA HYDROLASE FOLD-1 DOMAIN-CONTAINING PROTEIN"/>
    <property type="match status" value="1"/>
</dbReference>
<dbReference type="EMBL" id="DAKRPA010000146">
    <property type="protein sequence ID" value="DAZ97130.1"/>
    <property type="molecule type" value="Genomic_DNA"/>
</dbReference>
<name>A0AAV2YQ97_9STRA</name>
<gene>
    <name evidence="1" type="ORF">N0F65_010453</name>
</gene>
<dbReference type="SUPFAM" id="SSF53474">
    <property type="entry name" value="alpha/beta-Hydrolases"/>
    <property type="match status" value="1"/>
</dbReference>
<accession>A0AAV2YQ97</accession>
<reference evidence="1" key="2">
    <citation type="journal article" date="2023" name="Microbiol Resour">
        <title>Decontamination and Annotation of the Draft Genome Sequence of the Oomycete Lagenidium giganteum ARSEF 373.</title>
        <authorList>
            <person name="Morgan W.R."/>
            <person name="Tartar A."/>
        </authorList>
    </citation>
    <scope>NUCLEOTIDE SEQUENCE</scope>
    <source>
        <strain evidence="1">ARSEF 373</strain>
    </source>
</reference>
<dbReference type="InterPro" id="IPR052920">
    <property type="entry name" value="DNA-binding_regulatory"/>
</dbReference>
<evidence type="ECO:0000313" key="1">
    <source>
        <dbReference type="EMBL" id="DAZ97130.1"/>
    </source>
</evidence>
<dbReference type="AlphaFoldDB" id="A0AAV2YQ97"/>
<evidence type="ECO:0000313" key="2">
    <source>
        <dbReference type="Proteomes" id="UP001146120"/>
    </source>
</evidence>
<proteinExistence type="predicted"/>
<dbReference type="InterPro" id="IPR029058">
    <property type="entry name" value="AB_hydrolase_fold"/>
</dbReference>
<dbReference type="Gene3D" id="3.40.50.1820">
    <property type="entry name" value="alpha/beta hydrolase"/>
    <property type="match status" value="1"/>
</dbReference>
<protein>
    <recommendedName>
        <fullName evidence="3">Serine aminopeptidase S33 domain-containing protein</fullName>
    </recommendedName>
</protein>
<organism evidence="1 2">
    <name type="scientific">Lagenidium giganteum</name>
    <dbReference type="NCBI Taxonomy" id="4803"/>
    <lineage>
        <taxon>Eukaryota</taxon>
        <taxon>Sar</taxon>
        <taxon>Stramenopiles</taxon>
        <taxon>Oomycota</taxon>
        <taxon>Peronosporomycetes</taxon>
        <taxon>Pythiales</taxon>
        <taxon>Pythiaceae</taxon>
    </lineage>
</organism>
<comment type="caution">
    <text evidence="1">The sequence shown here is derived from an EMBL/GenBank/DDBJ whole genome shotgun (WGS) entry which is preliminary data.</text>
</comment>
<dbReference type="PANTHER" id="PTHR43358">
    <property type="entry name" value="ALPHA/BETA-HYDROLASE"/>
    <property type="match status" value="1"/>
</dbReference>
<keyword evidence="2" id="KW-1185">Reference proteome</keyword>